<feature type="repeat" description="TPR" evidence="5">
    <location>
        <begin position="239"/>
        <end position="272"/>
    </location>
</feature>
<feature type="domain" description="RNA-polymerase II-associated protein 3-like C-terminal" evidence="8">
    <location>
        <begin position="349"/>
        <end position="440"/>
    </location>
</feature>
<feature type="repeat" description="TPR" evidence="5">
    <location>
        <begin position="171"/>
        <end position="204"/>
    </location>
</feature>
<dbReference type="InterPro" id="IPR011990">
    <property type="entry name" value="TPR-like_helical_dom_sf"/>
</dbReference>
<feature type="region of interest" description="Disordered" evidence="7">
    <location>
        <begin position="126"/>
        <end position="167"/>
    </location>
</feature>
<evidence type="ECO:0000256" key="4">
    <source>
        <dbReference type="ARBA" id="ARBA00040133"/>
    </source>
</evidence>
<dbReference type="GO" id="GO:0101031">
    <property type="term" value="C:protein folding chaperone complex"/>
    <property type="evidence" value="ECO:0007669"/>
    <property type="project" value="TreeGrafter"/>
</dbReference>
<dbReference type="InterPro" id="IPR019734">
    <property type="entry name" value="TPR_rpt"/>
</dbReference>
<sequence>MALRAAKQTKTSGAYKPYVQSLYKWEKEIKVQEKILSRGESLTTSTYPPIRPIGEILFDAVQKPTQDSVSPEIKERVSKSEAKDINQNKLEKIRAFDYQAWDKFDVDKILKESDEEINYKKTKEHTKTELAAEYKPQQQTKPASIPSNNPTSMSTQRSDRKGKKTARLEQALQEKETGNVFFKKGNHSKAIEHYGKAMELDPKEAVYVINRAMAYLKLQKWEDAELDCTIGLMLHPDNTKALWRRGIARRELGKLEEAKKDLQDALHLEPHNKAVKEELDKLLSAIESANSKKTVVDQTNDVPRRRLTIEEVDSDEDEFTESKTTDAIKTSEKDIKVQIMIASPKIFKPPQSMIEFESDWVRIQQNDEDLYNYIKVIPPSFYPSLLSNFFEADYLSRILVILKDFYLVHDTVNDIYDILYNLSLVVRFDVIVSFLEIEDKKVLVDLFKALFESSKGTQNGVENVQNLIKATQDEILGLAKVYRIQDLDG</sequence>
<evidence type="ECO:0000256" key="3">
    <source>
        <dbReference type="ARBA" id="ARBA00038275"/>
    </source>
</evidence>
<dbReference type="PROSITE" id="PS50005">
    <property type="entry name" value="TPR"/>
    <property type="match status" value="2"/>
</dbReference>
<dbReference type="Pfam" id="PF13174">
    <property type="entry name" value="TPR_6"/>
    <property type="match status" value="1"/>
</dbReference>
<dbReference type="SUPFAM" id="SSF48452">
    <property type="entry name" value="TPR-like"/>
    <property type="match status" value="1"/>
</dbReference>
<gene>
    <name evidence="9" type="ORF">FWILDA_LOCUS12832</name>
</gene>
<dbReference type="PANTHER" id="PTHR46423:SF1">
    <property type="entry name" value="RNA POLYMERASE II-ASSOCIATED PROTEIN 3"/>
    <property type="match status" value="1"/>
</dbReference>
<evidence type="ECO:0000313" key="9">
    <source>
        <dbReference type="EMBL" id="CAI2186949.1"/>
    </source>
</evidence>
<evidence type="ECO:0000313" key="10">
    <source>
        <dbReference type="Proteomes" id="UP001153678"/>
    </source>
</evidence>
<accession>A0A9W4X4Z3</accession>
<organism evidence="9 10">
    <name type="scientific">Funneliformis geosporum</name>
    <dbReference type="NCBI Taxonomy" id="1117311"/>
    <lineage>
        <taxon>Eukaryota</taxon>
        <taxon>Fungi</taxon>
        <taxon>Fungi incertae sedis</taxon>
        <taxon>Mucoromycota</taxon>
        <taxon>Glomeromycotina</taxon>
        <taxon>Glomeromycetes</taxon>
        <taxon>Glomerales</taxon>
        <taxon>Glomeraceae</taxon>
        <taxon>Funneliformis</taxon>
    </lineage>
</organism>
<evidence type="ECO:0000256" key="5">
    <source>
        <dbReference type="PROSITE-ProRule" id="PRU00339"/>
    </source>
</evidence>
<keyword evidence="1" id="KW-0677">Repeat</keyword>
<name>A0A9W4X4Z3_9GLOM</name>
<evidence type="ECO:0000256" key="7">
    <source>
        <dbReference type="SAM" id="MobiDB-lite"/>
    </source>
</evidence>
<dbReference type="PANTHER" id="PTHR46423">
    <property type="entry name" value="RNA POLYMERASE II-ASSOCIATED PROTEIN 3"/>
    <property type="match status" value="1"/>
</dbReference>
<dbReference type="Pfam" id="PF13414">
    <property type="entry name" value="TPR_11"/>
    <property type="match status" value="1"/>
</dbReference>
<evidence type="ECO:0000256" key="1">
    <source>
        <dbReference type="ARBA" id="ARBA00022737"/>
    </source>
</evidence>
<comment type="similarity">
    <text evidence="3">Belongs to the RPAP3 family.</text>
</comment>
<feature type="coiled-coil region" evidence="6">
    <location>
        <begin position="245"/>
        <end position="292"/>
    </location>
</feature>
<dbReference type="Proteomes" id="UP001153678">
    <property type="component" value="Unassembled WGS sequence"/>
</dbReference>
<protein>
    <recommendedName>
        <fullName evidence="4">RNA polymerase II-associated protein 3</fullName>
    </recommendedName>
</protein>
<comment type="caution">
    <text evidence="9">The sequence shown here is derived from an EMBL/GenBank/DDBJ whole genome shotgun (WGS) entry which is preliminary data.</text>
</comment>
<dbReference type="SMART" id="SM00028">
    <property type="entry name" value="TPR"/>
    <property type="match status" value="3"/>
</dbReference>
<dbReference type="AlphaFoldDB" id="A0A9W4X4Z3"/>
<dbReference type="InterPro" id="IPR051966">
    <property type="entry name" value="RPAP3"/>
</dbReference>
<dbReference type="Gene3D" id="1.25.40.10">
    <property type="entry name" value="Tetratricopeptide repeat domain"/>
    <property type="match status" value="1"/>
</dbReference>
<evidence type="ECO:0000256" key="2">
    <source>
        <dbReference type="ARBA" id="ARBA00022803"/>
    </source>
</evidence>
<dbReference type="Pfam" id="PF13877">
    <property type="entry name" value="RPAP3_C"/>
    <property type="match status" value="1"/>
</dbReference>
<dbReference type="OrthoDB" id="629492at2759"/>
<proteinExistence type="inferred from homology"/>
<keyword evidence="6" id="KW-0175">Coiled coil</keyword>
<reference evidence="9" key="1">
    <citation type="submission" date="2022-08" db="EMBL/GenBank/DDBJ databases">
        <authorList>
            <person name="Kallberg Y."/>
            <person name="Tangrot J."/>
            <person name="Rosling A."/>
        </authorList>
    </citation>
    <scope>NUCLEOTIDE SEQUENCE</scope>
    <source>
        <strain evidence="9">Wild A</strain>
    </source>
</reference>
<evidence type="ECO:0000256" key="6">
    <source>
        <dbReference type="SAM" id="Coils"/>
    </source>
</evidence>
<keyword evidence="10" id="KW-1185">Reference proteome</keyword>
<evidence type="ECO:0000259" key="8">
    <source>
        <dbReference type="Pfam" id="PF13877"/>
    </source>
</evidence>
<dbReference type="InterPro" id="IPR025986">
    <property type="entry name" value="RPAP3-like_C"/>
</dbReference>
<feature type="compositionally biased region" description="Polar residues" evidence="7">
    <location>
        <begin position="136"/>
        <end position="156"/>
    </location>
</feature>
<dbReference type="EMBL" id="CAMKVN010004388">
    <property type="protein sequence ID" value="CAI2186949.1"/>
    <property type="molecule type" value="Genomic_DNA"/>
</dbReference>
<keyword evidence="2 5" id="KW-0802">TPR repeat</keyword>